<accession>A0A8S5L9D7</accession>
<dbReference type="EMBL" id="BK014662">
    <property type="protein sequence ID" value="DAD66510.1"/>
    <property type="molecule type" value="Genomic_DNA"/>
</dbReference>
<organism evidence="1">
    <name type="scientific">Myoviridae sp. ctPuP5</name>
    <dbReference type="NCBI Taxonomy" id="2823543"/>
    <lineage>
        <taxon>Viruses</taxon>
        <taxon>Duplodnaviria</taxon>
        <taxon>Heunggongvirae</taxon>
        <taxon>Uroviricota</taxon>
        <taxon>Caudoviricetes</taxon>
    </lineage>
</organism>
<name>A0A8S5L9D7_9CAUD</name>
<sequence length="210" mass="24699">MSKTKIAIDLNDVIRSYTSQFASQYKKDIDPHFDIDNVNIESSDLTQTFPFDSEEEYQDFVYTDHPYELFGCAEPMARQLQFRFHEWLGNDLRNIVDEDENPNEPDVMLVSPFEINLTIQASLYFLHKIASRVREYYFPKDSLTIWDRCDILITANPWLLDNKPEGKISIKIKSSYNTESEADYEFDSFMELMQGGTKVMEEILNKIKKQ</sequence>
<reference evidence="1" key="1">
    <citation type="journal article" date="2021" name="Proc. Natl. Acad. Sci. U.S.A.">
        <title>A Catalog of Tens of Thousands of Viruses from Human Metagenomes Reveals Hidden Associations with Chronic Diseases.</title>
        <authorList>
            <person name="Tisza M.J."/>
            <person name="Buck C.B."/>
        </authorList>
    </citation>
    <scope>NUCLEOTIDE SEQUENCE</scope>
    <source>
        <strain evidence="1">CtPuP5</strain>
    </source>
</reference>
<protein>
    <submittedName>
        <fullName evidence="1">Uncharacterized protein</fullName>
    </submittedName>
</protein>
<evidence type="ECO:0000313" key="1">
    <source>
        <dbReference type="EMBL" id="DAD66510.1"/>
    </source>
</evidence>
<proteinExistence type="predicted"/>